<dbReference type="PANTHER" id="PTHR37804:SF1">
    <property type="entry name" value="CDAA REGULATORY PROTEIN CDAR"/>
    <property type="match status" value="1"/>
</dbReference>
<protein>
    <recommendedName>
        <fullName evidence="4">YbbR-like domain-containing protein</fullName>
    </recommendedName>
</protein>
<dbReference type="AlphaFoldDB" id="A0A369KQN8"/>
<evidence type="ECO:0000313" key="3">
    <source>
        <dbReference type="Proteomes" id="UP000253934"/>
    </source>
</evidence>
<dbReference type="Pfam" id="PF07949">
    <property type="entry name" value="YbbR"/>
    <property type="match status" value="1"/>
</dbReference>
<keyword evidence="1" id="KW-0812">Transmembrane</keyword>
<accession>A0A369KQN8</accession>
<reference evidence="2" key="1">
    <citation type="submission" date="2018-04" db="EMBL/GenBank/DDBJ databases">
        <title>Draft genome sequence of the Candidatus Spirobacillus cienkowskii, a pathogen of freshwater Daphnia species, reconstructed from hemolymph metagenomic reads.</title>
        <authorList>
            <person name="Bresciani L."/>
            <person name="Lemos L.N."/>
            <person name="Wale N."/>
            <person name="Lin J.Y."/>
            <person name="Fernandes G.R."/>
            <person name="Duffy M.A."/>
            <person name="Rodrigues J.M."/>
        </authorList>
    </citation>
    <scope>NUCLEOTIDE SEQUENCE [LARGE SCALE GENOMIC DNA]</scope>
    <source>
        <strain evidence="2">Binning01</strain>
    </source>
</reference>
<keyword evidence="1" id="KW-0472">Membrane</keyword>
<dbReference type="Proteomes" id="UP000253934">
    <property type="component" value="Unassembled WGS sequence"/>
</dbReference>
<keyword evidence="1" id="KW-1133">Transmembrane helix</keyword>
<dbReference type="InterPro" id="IPR012505">
    <property type="entry name" value="YbbR"/>
</dbReference>
<evidence type="ECO:0008006" key="4">
    <source>
        <dbReference type="Google" id="ProtNLM"/>
    </source>
</evidence>
<dbReference type="PANTHER" id="PTHR37804">
    <property type="entry name" value="CDAA REGULATORY PROTEIN CDAR"/>
    <property type="match status" value="1"/>
</dbReference>
<evidence type="ECO:0000313" key="2">
    <source>
        <dbReference type="EMBL" id="RDB35700.1"/>
    </source>
</evidence>
<dbReference type="EMBL" id="QOVW01000077">
    <property type="protein sequence ID" value="RDB35700.1"/>
    <property type="molecule type" value="Genomic_DNA"/>
</dbReference>
<comment type="caution">
    <text evidence="2">The sequence shown here is derived from an EMBL/GenBank/DDBJ whole genome shotgun (WGS) entry which is preliminary data.</text>
</comment>
<dbReference type="InterPro" id="IPR053154">
    <property type="entry name" value="c-di-AMP_regulator"/>
</dbReference>
<keyword evidence="3" id="KW-1185">Reference proteome</keyword>
<gene>
    <name evidence="2" type="ORF">DCC88_08715</name>
</gene>
<evidence type="ECO:0000256" key="1">
    <source>
        <dbReference type="SAM" id="Phobius"/>
    </source>
</evidence>
<feature type="transmembrane region" description="Helical" evidence="1">
    <location>
        <begin position="21"/>
        <end position="40"/>
    </location>
</feature>
<dbReference type="Gene3D" id="2.170.120.40">
    <property type="entry name" value="YbbR-like domain"/>
    <property type="match status" value="1"/>
</dbReference>
<sequence>MSMNSQENSSFFKIIISKITNNFWLKILSLLFSIVIFFIVRTDKDLSFEKVARIKLITSPSMVILGPKERTLDVVIKQQNSIFSVSPTDAELTGEIEIISETPGRVRVKVSRDSFPRLPKQYAIVIERPYIDIDIDKVQEKVLPIQAVLKGEPQVGLTVESIKVTPSHIKVSGARQQLVRMESIFTMPVIIEGINKNLITDANIELEESSAINAIEKSVVVSITLAPKKFNRTFRAVPIEIKNLNKKLSSKIQLRPGAVDIEVSGPKELLSKLDPSNVRVFLDASDLKVGWQDKSVVPSIPNNVSLVKIIPDTISVQFSP</sequence>
<dbReference type="Gene3D" id="2.170.120.30">
    <property type="match status" value="1"/>
</dbReference>
<organism evidence="2 3">
    <name type="scientific">Spirobacillus cienkowskii</name>
    <dbReference type="NCBI Taxonomy" id="495820"/>
    <lineage>
        <taxon>Bacteria</taxon>
        <taxon>Pseudomonadati</taxon>
        <taxon>Bdellovibrionota</taxon>
        <taxon>Oligoflexia</taxon>
        <taxon>Silvanigrellales</taxon>
        <taxon>Spirobacillus</taxon>
    </lineage>
</organism>
<proteinExistence type="predicted"/>
<name>A0A369KQN8_9BACT</name>